<evidence type="ECO:0000256" key="1">
    <source>
        <dbReference type="SAM" id="Phobius"/>
    </source>
</evidence>
<proteinExistence type="predicted"/>
<reference evidence="2" key="1">
    <citation type="journal article" date="2015" name="Nature">
        <title>Complex archaea that bridge the gap between prokaryotes and eukaryotes.</title>
        <authorList>
            <person name="Spang A."/>
            <person name="Saw J.H."/>
            <person name="Jorgensen S.L."/>
            <person name="Zaremba-Niedzwiedzka K."/>
            <person name="Martijn J."/>
            <person name="Lind A.E."/>
            <person name="van Eijk R."/>
            <person name="Schleper C."/>
            <person name="Guy L."/>
            <person name="Ettema T.J."/>
        </authorList>
    </citation>
    <scope>NUCLEOTIDE SEQUENCE</scope>
</reference>
<feature type="transmembrane region" description="Helical" evidence="1">
    <location>
        <begin position="12"/>
        <end position="30"/>
    </location>
</feature>
<sequence>MEVMVDDLFIPMWVLYTIGYFIMGIFWATLSVHNDWTVEADFNDIPLWPFYIFFWLPMIVFMVIGLFIWGFAVVLLKEQIFPKIRHKYYQFRYRREVNKFKPKYGYDK</sequence>
<keyword evidence="1" id="KW-0472">Membrane</keyword>
<keyword evidence="1" id="KW-1133">Transmembrane helix</keyword>
<protein>
    <submittedName>
        <fullName evidence="2">Uncharacterized protein</fullName>
    </submittedName>
</protein>
<evidence type="ECO:0000313" key="2">
    <source>
        <dbReference type="EMBL" id="KKN28194.1"/>
    </source>
</evidence>
<organism evidence="2">
    <name type="scientific">marine sediment metagenome</name>
    <dbReference type="NCBI Taxonomy" id="412755"/>
    <lineage>
        <taxon>unclassified sequences</taxon>
        <taxon>metagenomes</taxon>
        <taxon>ecological metagenomes</taxon>
    </lineage>
</organism>
<feature type="transmembrane region" description="Helical" evidence="1">
    <location>
        <begin position="50"/>
        <end position="76"/>
    </location>
</feature>
<dbReference type="AlphaFoldDB" id="A0A0F9PDF7"/>
<accession>A0A0F9PDF7</accession>
<dbReference type="EMBL" id="LAZR01002582">
    <property type="protein sequence ID" value="KKN28194.1"/>
    <property type="molecule type" value="Genomic_DNA"/>
</dbReference>
<name>A0A0F9PDF7_9ZZZZ</name>
<gene>
    <name evidence="2" type="ORF">LCGC14_0856950</name>
</gene>
<keyword evidence="1" id="KW-0812">Transmembrane</keyword>
<comment type="caution">
    <text evidence="2">The sequence shown here is derived from an EMBL/GenBank/DDBJ whole genome shotgun (WGS) entry which is preliminary data.</text>
</comment>